<dbReference type="PROSITE" id="PS51257">
    <property type="entry name" value="PROKAR_LIPOPROTEIN"/>
    <property type="match status" value="1"/>
</dbReference>
<dbReference type="SUPFAM" id="SSF50685">
    <property type="entry name" value="Barwin-like endoglucanases"/>
    <property type="match status" value="1"/>
</dbReference>
<protein>
    <recommendedName>
        <fullName evidence="3">Endolytic peptidoglycan transglycosylase RlpA</fullName>
        <ecNumber evidence="3">4.2.2.-</ecNumber>
    </recommendedName>
</protein>
<feature type="compositionally biased region" description="Basic and acidic residues" evidence="5">
    <location>
        <begin position="69"/>
        <end position="82"/>
    </location>
</feature>
<feature type="compositionally biased region" description="Low complexity" evidence="5">
    <location>
        <begin position="43"/>
        <end position="52"/>
    </location>
</feature>
<keyword evidence="1 3" id="KW-0456">Lyase</keyword>
<dbReference type="CDD" id="cd22268">
    <property type="entry name" value="DPBB_RlpA-like"/>
    <property type="match status" value="1"/>
</dbReference>
<keyword evidence="6" id="KW-0732">Signal</keyword>
<keyword evidence="3" id="KW-1003">Cell membrane</keyword>
<evidence type="ECO:0000256" key="5">
    <source>
        <dbReference type="SAM" id="MobiDB-lite"/>
    </source>
</evidence>
<gene>
    <name evidence="3" type="primary">rlpA</name>
    <name evidence="8" type="ORF">ACFOPI_22160</name>
</gene>
<keyword evidence="3" id="KW-0564">Palmitate</keyword>
<feature type="region of interest" description="Disordered" evidence="5">
    <location>
        <begin position="43"/>
        <end position="84"/>
    </location>
</feature>
<evidence type="ECO:0000259" key="7">
    <source>
        <dbReference type="Pfam" id="PF03330"/>
    </source>
</evidence>
<dbReference type="Proteomes" id="UP001595729">
    <property type="component" value="Unassembled WGS sequence"/>
</dbReference>
<dbReference type="PANTHER" id="PTHR34183">
    <property type="entry name" value="ENDOLYTIC PEPTIDOGLYCAN TRANSGLYCOSYLASE RLPA"/>
    <property type="match status" value="1"/>
</dbReference>
<evidence type="ECO:0000256" key="1">
    <source>
        <dbReference type="ARBA" id="ARBA00023239"/>
    </source>
</evidence>
<comment type="similarity">
    <text evidence="3 4">Belongs to the RlpA family.</text>
</comment>
<name>A0ABV7WCI9_9BURK</name>
<organism evidence="8 9">
    <name type="scientific">Hydrogenophaga luteola</name>
    <dbReference type="NCBI Taxonomy" id="1591122"/>
    <lineage>
        <taxon>Bacteria</taxon>
        <taxon>Pseudomonadati</taxon>
        <taxon>Pseudomonadota</taxon>
        <taxon>Betaproteobacteria</taxon>
        <taxon>Burkholderiales</taxon>
        <taxon>Comamonadaceae</taxon>
        <taxon>Hydrogenophaga</taxon>
    </lineage>
</organism>
<dbReference type="InterPro" id="IPR036908">
    <property type="entry name" value="RlpA-like_sf"/>
</dbReference>
<sequence length="180" mass="18908">MKRCARFFALSLLTAVLAGCATPPAGPVQGAAVDPLPAVVPVVPQGPASPQPRSGDTVTEPAGAAAAERSADGARSPDESRDSAGVLEKGLASWYGSKFHGRRTASGERFDRHAFTAAHRTLPFGTRVRVRSVVTGQEVVVRINDRGPFKRSRVIDLSQAAFNALGLQGRGVTQVELLPE</sequence>
<dbReference type="InterPro" id="IPR034718">
    <property type="entry name" value="RlpA"/>
</dbReference>
<dbReference type="EMBL" id="JBHRXX010000010">
    <property type="protein sequence ID" value="MFC3686311.1"/>
    <property type="molecule type" value="Genomic_DNA"/>
</dbReference>
<accession>A0ABV7WCI9</accession>
<dbReference type="Gene3D" id="2.40.40.10">
    <property type="entry name" value="RlpA-like domain"/>
    <property type="match status" value="1"/>
</dbReference>
<comment type="caution">
    <text evidence="8">The sequence shown here is derived from an EMBL/GenBank/DDBJ whole genome shotgun (WGS) entry which is preliminary data.</text>
</comment>
<evidence type="ECO:0000313" key="8">
    <source>
        <dbReference type="EMBL" id="MFC3686311.1"/>
    </source>
</evidence>
<dbReference type="HAMAP" id="MF_02071">
    <property type="entry name" value="RlpA"/>
    <property type="match status" value="1"/>
</dbReference>
<feature type="chain" id="PRO_5045730711" description="Endolytic peptidoglycan transglycosylase RlpA" evidence="6">
    <location>
        <begin position="21"/>
        <end position="180"/>
    </location>
</feature>
<keyword evidence="9" id="KW-1185">Reference proteome</keyword>
<proteinExistence type="inferred from homology"/>
<evidence type="ECO:0000256" key="6">
    <source>
        <dbReference type="SAM" id="SignalP"/>
    </source>
</evidence>
<dbReference type="EC" id="4.2.2.-" evidence="3"/>
<dbReference type="PANTHER" id="PTHR34183:SF8">
    <property type="entry name" value="ENDOLYTIC PEPTIDOGLYCAN TRANSGLYCOSYLASE RLPA-RELATED"/>
    <property type="match status" value="1"/>
</dbReference>
<evidence type="ECO:0000256" key="4">
    <source>
        <dbReference type="RuleBase" id="RU003495"/>
    </source>
</evidence>
<dbReference type="NCBIfam" id="TIGR00413">
    <property type="entry name" value="rlpA"/>
    <property type="match status" value="1"/>
</dbReference>
<keyword evidence="3" id="KW-0449">Lipoprotein</keyword>
<evidence type="ECO:0000313" key="9">
    <source>
        <dbReference type="Proteomes" id="UP001595729"/>
    </source>
</evidence>
<keyword evidence="2 3" id="KW-0961">Cell wall biogenesis/degradation</keyword>
<feature type="signal peptide" evidence="6">
    <location>
        <begin position="1"/>
        <end position="20"/>
    </location>
</feature>
<evidence type="ECO:0000256" key="2">
    <source>
        <dbReference type="ARBA" id="ARBA00023316"/>
    </source>
</evidence>
<dbReference type="InterPro" id="IPR009009">
    <property type="entry name" value="RlpA-like_DPBB"/>
</dbReference>
<dbReference type="RefSeq" id="WP_382178973.1">
    <property type="nucleotide sequence ID" value="NZ_JBHRXX010000010.1"/>
</dbReference>
<dbReference type="Pfam" id="PF03330">
    <property type="entry name" value="DPBB_1"/>
    <property type="match status" value="1"/>
</dbReference>
<comment type="function">
    <text evidence="3">Lytic transglycosylase with a strong preference for naked glycan strands that lack stem peptides.</text>
</comment>
<feature type="domain" description="RlpA-like protein double-psi beta-barrel" evidence="7">
    <location>
        <begin position="89"/>
        <end position="176"/>
    </location>
</feature>
<evidence type="ECO:0000256" key="3">
    <source>
        <dbReference type="HAMAP-Rule" id="MF_02071"/>
    </source>
</evidence>
<keyword evidence="3" id="KW-0472">Membrane</keyword>
<dbReference type="InterPro" id="IPR012997">
    <property type="entry name" value="RplA"/>
</dbReference>
<reference evidence="9" key="1">
    <citation type="journal article" date="2019" name="Int. J. Syst. Evol. Microbiol.">
        <title>The Global Catalogue of Microorganisms (GCM) 10K type strain sequencing project: providing services to taxonomists for standard genome sequencing and annotation.</title>
        <authorList>
            <consortium name="The Broad Institute Genomics Platform"/>
            <consortium name="The Broad Institute Genome Sequencing Center for Infectious Disease"/>
            <person name="Wu L."/>
            <person name="Ma J."/>
        </authorList>
    </citation>
    <scope>NUCLEOTIDE SEQUENCE [LARGE SCALE GENOMIC DNA]</scope>
    <source>
        <strain evidence="9">KCTC 42501</strain>
    </source>
</reference>
<comment type="subcellular location">
    <subcellularLocation>
        <location evidence="3">Cell membrane</location>
        <topology evidence="3">Lipid-anchor</topology>
    </subcellularLocation>
</comment>